<dbReference type="EMBL" id="JAULSN010000002">
    <property type="protein sequence ID" value="KAK3379647.1"/>
    <property type="molecule type" value="Genomic_DNA"/>
</dbReference>
<evidence type="ECO:0000313" key="4">
    <source>
        <dbReference type="Proteomes" id="UP001287356"/>
    </source>
</evidence>
<feature type="compositionally biased region" description="Pro residues" evidence="2">
    <location>
        <begin position="306"/>
        <end position="323"/>
    </location>
</feature>
<gene>
    <name evidence="3" type="ORF">B0T24DRAFT_612540</name>
</gene>
<dbReference type="Proteomes" id="UP001287356">
    <property type="component" value="Unassembled WGS sequence"/>
</dbReference>
<name>A0AAE0NDT2_9PEZI</name>
<reference evidence="3" key="1">
    <citation type="journal article" date="2023" name="Mol. Phylogenet. Evol.">
        <title>Genome-scale phylogeny and comparative genomics of the fungal order Sordariales.</title>
        <authorList>
            <person name="Hensen N."/>
            <person name="Bonometti L."/>
            <person name="Westerberg I."/>
            <person name="Brannstrom I.O."/>
            <person name="Guillou S."/>
            <person name="Cros-Aarteil S."/>
            <person name="Calhoun S."/>
            <person name="Haridas S."/>
            <person name="Kuo A."/>
            <person name="Mondo S."/>
            <person name="Pangilinan J."/>
            <person name="Riley R."/>
            <person name="LaButti K."/>
            <person name="Andreopoulos B."/>
            <person name="Lipzen A."/>
            <person name="Chen C."/>
            <person name="Yan M."/>
            <person name="Daum C."/>
            <person name="Ng V."/>
            <person name="Clum A."/>
            <person name="Steindorff A."/>
            <person name="Ohm R.A."/>
            <person name="Martin F."/>
            <person name="Silar P."/>
            <person name="Natvig D.O."/>
            <person name="Lalanne C."/>
            <person name="Gautier V."/>
            <person name="Ament-Velasquez S.L."/>
            <person name="Kruys A."/>
            <person name="Hutchinson M.I."/>
            <person name="Powell A.J."/>
            <person name="Barry K."/>
            <person name="Miller A.N."/>
            <person name="Grigoriev I.V."/>
            <person name="Debuchy R."/>
            <person name="Gladieux P."/>
            <person name="Hiltunen Thoren M."/>
            <person name="Johannesson H."/>
        </authorList>
    </citation>
    <scope>NUCLEOTIDE SEQUENCE</scope>
    <source>
        <strain evidence="3">CBS 958.72</strain>
    </source>
</reference>
<protein>
    <submittedName>
        <fullName evidence="3">Uncharacterized protein</fullName>
    </submittedName>
</protein>
<reference evidence="3" key="2">
    <citation type="submission" date="2023-06" db="EMBL/GenBank/DDBJ databases">
        <authorList>
            <consortium name="Lawrence Berkeley National Laboratory"/>
            <person name="Haridas S."/>
            <person name="Hensen N."/>
            <person name="Bonometti L."/>
            <person name="Westerberg I."/>
            <person name="Brannstrom I.O."/>
            <person name="Guillou S."/>
            <person name="Cros-Aarteil S."/>
            <person name="Calhoun S."/>
            <person name="Kuo A."/>
            <person name="Mondo S."/>
            <person name="Pangilinan J."/>
            <person name="Riley R."/>
            <person name="Labutti K."/>
            <person name="Andreopoulos B."/>
            <person name="Lipzen A."/>
            <person name="Chen C."/>
            <person name="Yanf M."/>
            <person name="Daum C."/>
            <person name="Ng V."/>
            <person name="Clum A."/>
            <person name="Steindorff A."/>
            <person name="Ohm R."/>
            <person name="Martin F."/>
            <person name="Silar P."/>
            <person name="Natvig D."/>
            <person name="Lalanne C."/>
            <person name="Gautier V."/>
            <person name="Ament-Velasquez S.L."/>
            <person name="Kruys A."/>
            <person name="Hutchinson M.I."/>
            <person name="Powell A.J."/>
            <person name="Barry K."/>
            <person name="Miller A.N."/>
            <person name="Grigoriev I.V."/>
            <person name="Debuchy R."/>
            <person name="Gladieux P."/>
            <person name="Thoren M.H."/>
            <person name="Johannesson H."/>
        </authorList>
    </citation>
    <scope>NUCLEOTIDE SEQUENCE</scope>
    <source>
        <strain evidence="3">CBS 958.72</strain>
    </source>
</reference>
<sequence length="417" mass="45003">MLKQPWPGEVRKPEHRDHMVVPPFNTNIEEGTLGPLFSLEKRFNDALFTLHIVHFYCGVNSKHTKRGVELAHYALIIRQRNTGDTFYLDSMSEGRPQRGDAAKMMLDKLLEDSGIPANNNGHHKVITIWPQHDEVSCGLHVIANIIAFLEMGVLGWDRIPRWQDKRGHGNPAEMIRQLTTSLHYIWGLKRGGFDKINLGPRPEEWQMEDTPSGLPEESEAAIAAREAREEATKKEDAVREAEEAVKAAAATLKAADAALKAARMEAKAANATAEAAEAVVAAEADAKARAAKEAETLGAPGAPGAPGVPGPPGPPGAPGPPGPTKASSKTKPKSKTRNKRKREDDPAPGEDDEDGGNPDDPKDDPKNQPKPRGRPKKNPKTAASETASTAKAAAKAAAAPTRRNAGRGVKKQINYKS</sequence>
<proteinExistence type="predicted"/>
<keyword evidence="1" id="KW-0175">Coiled coil</keyword>
<feature type="compositionally biased region" description="Low complexity" evidence="2">
    <location>
        <begin position="380"/>
        <end position="399"/>
    </location>
</feature>
<dbReference type="InterPro" id="IPR038765">
    <property type="entry name" value="Papain-like_cys_pep_sf"/>
</dbReference>
<feature type="region of interest" description="Disordered" evidence="2">
    <location>
        <begin position="291"/>
        <end position="417"/>
    </location>
</feature>
<feature type="compositionally biased region" description="Acidic residues" evidence="2">
    <location>
        <begin position="346"/>
        <end position="357"/>
    </location>
</feature>
<feature type="coiled-coil region" evidence="1">
    <location>
        <begin position="224"/>
        <end position="279"/>
    </location>
</feature>
<evidence type="ECO:0000313" key="3">
    <source>
        <dbReference type="EMBL" id="KAK3379647.1"/>
    </source>
</evidence>
<feature type="compositionally biased region" description="Basic residues" evidence="2">
    <location>
        <begin position="328"/>
        <end position="340"/>
    </location>
</feature>
<comment type="caution">
    <text evidence="3">The sequence shown here is derived from an EMBL/GenBank/DDBJ whole genome shotgun (WGS) entry which is preliminary data.</text>
</comment>
<keyword evidence="4" id="KW-1185">Reference proteome</keyword>
<evidence type="ECO:0000256" key="2">
    <source>
        <dbReference type="SAM" id="MobiDB-lite"/>
    </source>
</evidence>
<feature type="compositionally biased region" description="Basic residues" evidence="2">
    <location>
        <begin position="369"/>
        <end position="379"/>
    </location>
</feature>
<dbReference type="SUPFAM" id="SSF54001">
    <property type="entry name" value="Cysteine proteinases"/>
    <property type="match status" value="1"/>
</dbReference>
<evidence type="ECO:0000256" key="1">
    <source>
        <dbReference type="SAM" id="Coils"/>
    </source>
</evidence>
<dbReference type="Gene3D" id="1.20.5.320">
    <property type="entry name" value="6-Phosphogluconate Dehydrogenase, domain 3"/>
    <property type="match status" value="1"/>
</dbReference>
<organism evidence="3 4">
    <name type="scientific">Lasiosphaeria ovina</name>
    <dbReference type="NCBI Taxonomy" id="92902"/>
    <lineage>
        <taxon>Eukaryota</taxon>
        <taxon>Fungi</taxon>
        <taxon>Dikarya</taxon>
        <taxon>Ascomycota</taxon>
        <taxon>Pezizomycotina</taxon>
        <taxon>Sordariomycetes</taxon>
        <taxon>Sordariomycetidae</taxon>
        <taxon>Sordariales</taxon>
        <taxon>Lasiosphaeriaceae</taxon>
        <taxon>Lasiosphaeria</taxon>
    </lineage>
</organism>
<accession>A0AAE0NDT2</accession>
<dbReference type="AlphaFoldDB" id="A0AAE0NDT2"/>